<dbReference type="InterPro" id="IPR050346">
    <property type="entry name" value="FMO-like"/>
</dbReference>
<organism evidence="6 7">
    <name type="scientific">Clohesyomyces aquaticus</name>
    <dbReference type="NCBI Taxonomy" id="1231657"/>
    <lineage>
        <taxon>Eukaryota</taxon>
        <taxon>Fungi</taxon>
        <taxon>Dikarya</taxon>
        <taxon>Ascomycota</taxon>
        <taxon>Pezizomycotina</taxon>
        <taxon>Dothideomycetes</taxon>
        <taxon>Pleosporomycetidae</taxon>
        <taxon>Pleosporales</taxon>
        <taxon>Lindgomycetaceae</taxon>
        <taxon>Clohesyomyces</taxon>
    </lineage>
</organism>
<dbReference type="InterPro" id="IPR000960">
    <property type="entry name" value="Flavin_mOase"/>
</dbReference>
<name>A0A1Y1Y554_9PLEO</name>
<keyword evidence="3" id="KW-0274">FAD</keyword>
<evidence type="ECO:0000313" key="6">
    <source>
        <dbReference type="EMBL" id="ORX93127.1"/>
    </source>
</evidence>
<keyword evidence="7" id="KW-1185">Reference proteome</keyword>
<dbReference type="EMBL" id="MCFA01000354">
    <property type="protein sequence ID" value="ORX93127.1"/>
    <property type="molecule type" value="Genomic_DNA"/>
</dbReference>
<dbReference type="AlphaFoldDB" id="A0A1Y1Y554"/>
<dbReference type="PRINTS" id="PR00370">
    <property type="entry name" value="FMOXYGENASE"/>
</dbReference>
<dbReference type="GO" id="GO:0004499">
    <property type="term" value="F:N,N-dimethylaniline monooxygenase activity"/>
    <property type="evidence" value="ECO:0007669"/>
    <property type="project" value="InterPro"/>
</dbReference>
<dbReference type="GO" id="GO:0050661">
    <property type="term" value="F:NADP binding"/>
    <property type="evidence" value="ECO:0007669"/>
    <property type="project" value="InterPro"/>
</dbReference>
<dbReference type="Pfam" id="PF13450">
    <property type="entry name" value="NAD_binding_8"/>
    <property type="match status" value="1"/>
</dbReference>
<reference evidence="6 7" key="1">
    <citation type="submission" date="2016-07" db="EMBL/GenBank/DDBJ databases">
        <title>Pervasive Adenine N6-methylation of Active Genes in Fungi.</title>
        <authorList>
            <consortium name="DOE Joint Genome Institute"/>
            <person name="Mondo S.J."/>
            <person name="Dannebaum R.O."/>
            <person name="Kuo R.C."/>
            <person name="Labutti K."/>
            <person name="Haridas S."/>
            <person name="Kuo A."/>
            <person name="Salamov A."/>
            <person name="Ahrendt S.R."/>
            <person name="Lipzen A."/>
            <person name="Sullivan W."/>
            <person name="Andreopoulos W.B."/>
            <person name="Clum A."/>
            <person name="Lindquist E."/>
            <person name="Daum C."/>
            <person name="Ramamoorthy G.K."/>
            <person name="Gryganskyi A."/>
            <person name="Culley D."/>
            <person name="Magnuson J.K."/>
            <person name="James T.Y."/>
            <person name="O'Malley M.A."/>
            <person name="Stajich J.E."/>
            <person name="Spatafora J.W."/>
            <person name="Visel A."/>
            <person name="Grigoriev I.V."/>
        </authorList>
    </citation>
    <scope>NUCLEOTIDE SEQUENCE [LARGE SCALE GENOMIC DNA]</scope>
    <source>
        <strain evidence="6 7">CBS 115471</strain>
    </source>
</reference>
<comment type="caution">
    <text evidence="6">The sequence shown here is derived from an EMBL/GenBank/DDBJ whole genome shotgun (WGS) entry which is preliminary data.</text>
</comment>
<dbReference type="GO" id="GO:0050660">
    <property type="term" value="F:flavin adenine dinucleotide binding"/>
    <property type="evidence" value="ECO:0007669"/>
    <property type="project" value="InterPro"/>
</dbReference>
<dbReference type="Gene3D" id="3.50.50.60">
    <property type="entry name" value="FAD/NAD(P)-binding domain"/>
    <property type="match status" value="2"/>
</dbReference>
<gene>
    <name evidence="6" type="ORF">BCR34DRAFT_500136</name>
</gene>
<evidence type="ECO:0000256" key="5">
    <source>
        <dbReference type="ARBA" id="ARBA00023002"/>
    </source>
</evidence>
<dbReference type="SUPFAM" id="SSF51905">
    <property type="entry name" value="FAD/NAD(P)-binding domain"/>
    <property type="match status" value="2"/>
</dbReference>
<dbReference type="OrthoDB" id="66881at2759"/>
<dbReference type="Pfam" id="PF00743">
    <property type="entry name" value="FMO-like"/>
    <property type="match status" value="2"/>
</dbReference>
<evidence type="ECO:0000256" key="1">
    <source>
        <dbReference type="ARBA" id="ARBA00009183"/>
    </source>
</evidence>
<keyword evidence="5" id="KW-0560">Oxidoreductase</keyword>
<dbReference type="InterPro" id="IPR036188">
    <property type="entry name" value="FAD/NAD-bd_sf"/>
</dbReference>
<keyword evidence="2" id="KW-0285">Flavoprotein</keyword>
<keyword evidence="4" id="KW-0521">NADP</keyword>
<evidence type="ECO:0000256" key="3">
    <source>
        <dbReference type="ARBA" id="ARBA00022827"/>
    </source>
</evidence>
<evidence type="ECO:0000256" key="4">
    <source>
        <dbReference type="ARBA" id="ARBA00022857"/>
    </source>
</evidence>
<comment type="similarity">
    <text evidence="1">Belongs to the FMO family.</text>
</comment>
<dbReference type="STRING" id="1231657.A0A1Y1Y554"/>
<evidence type="ECO:0000313" key="7">
    <source>
        <dbReference type="Proteomes" id="UP000193144"/>
    </source>
</evidence>
<evidence type="ECO:0000256" key="2">
    <source>
        <dbReference type="ARBA" id="ARBA00022630"/>
    </source>
</evidence>
<protein>
    <recommendedName>
        <fullName evidence="8">FAD/NAD(P)-binding domain-containing protein</fullName>
    </recommendedName>
</protein>
<dbReference type="PANTHER" id="PTHR23023">
    <property type="entry name" value="DIMETHYLANILINE MONOOXYGENASE"/>
    <property type="match status" value="1"/>
</dbReference>
<accession>A0A1Y1Y554</accession>
<dbReference type="Proteomes" id="UP000193144">
    <property type="component" value="Unassembled WGS sequence"/>
</dbReference>
<evidence type="ECO:0008006" key="8">
    <source>
        <dbReference type="Google" id="ProtNLM"/>
    </source>
</evidence>
<proteinExistence type="inferred from homology"/>
<sequence>MTTLRAKNIAIIGAGPSGIAAAKYFRAEKAFDKICVFEQRSSVGGIWNYTPDDRDEDIFTVPQTDPTGKNQDPVWRYASEHSNRAIKQGTDETPDPSKIASFLSPVYEKLETNIPRGLMGFQGLSWPEDSQLFPKHETVLAYISEYSKDVHDLISYETQVINITPTDNSYLGKWKVCTHNLRQPPNQCDQEVFDAVIVASGHFIVPYIPSIPGISAWHKAFPNSITHSKYFRQPSEFSNKKVIVVGNSASGVDLSSQIAEVCQEPLLWSSKSVSMFQSSTSTRKQECTPIARFHVNSKRIEFEDGFVAKDVDAIVFATGYFYSLPFLQDVKPPLIGDGARVQHTYKHLLYAPRPTLAFLTLPQRIIPFPIAEAQSAVLARLYSGRLCLPSKTEMEAWEPKVIKEMGAGGDFHLLPFPRDGEYINELGRWADMAERMEGLENGGKGKCGPVWGKWEFWCRGKFPEIKRAFGELGEGRCRVRTWEELGFKFEDDEMGEQNGEELI</sequence>
<dbReference type="InterPro" id="IPR020946">
    <property type="entry name" value="Flavin_mOase-like"/>
</dbReference>